<dbReference type="EMBL" id="BMMH01000003">
    <property type="protein sequence ID" value="GGL07541.1"/>
    <property type="molecule type" value="Genomic_DNA"/>
</dbReference>
<evidence type="ECO:0000256" key="1">
    <source>
        <dbReference type="SAM" id="MobiDB-lite"/>
    </source>
</evidence>
<accession>A0A917VRM2</accession>
<comment type="caution">
    <text evidence="2">The sequence shown here is derived from an EMBL/GenBank/DDBJ whole genome shotgun (WGS) entry which is preliminary data.</text>
</comment>
<keyword evidence="3" id="KW-1185">Reference proteome</keyword>
<feature type="compositionally biased region" description="Basic and acidic residues" evidence="1">
    <location>
        <begin position="47"/>
        <end position="58"/>
    </location>
</feature>
<organism evidence="2 3">
    <name type="scientific">Nocardia jinanensis</name>
    <dbReference type="NCBI Taxonomy" id="382504"/>
    <lineage>
        <taxon>Bacteria</taxon>
        <taxon>Bacillati</taxon>
        <taxon>Actinomycetota</taxon>
        <taxon>Actinomycetes</taxon>
        <taxon>Mycobacteriales</taxon>
        <taxon>Nocardiaceae</taxon>
        <taxon>Nocardia</taxon>
    </lineage>
</organism>
<reference evidence="2" key="2">
    <citation type="submission" date="2020-09" db="EMBL/GenBank/DDBJ databases">
        <authorList>
            <person name="Sun Q."/>
            <person name="Zhou Y."/>
        </authorList>
    </citation>
    <scope>NUCLEOTIDE SEQUENCE</scope>
    <source>
        <strain evidence="2">CGMCC 4.3508</strain>
    </source>
</reference>
<feature type="region of interest" description="Disordered" evidence="1">
    <location>
        <begin position="31"/>
        <end position="109"/>
    </location>
</feature>
<dbReference type="AlphaFoldDB" id="A0A917VRM2"/>
<sequence length="295" mass="31927">MRGFPDGTANELCRRLRDDLVELLSRRTGGHLHDKVDGVSGGATRAADTHRHAAERGRQQIPAGSREADRSPGDSRGAPTSRPAQASPPLEKETPSPITGSHSDSPAPGRVEHFVLRLSQEDRGSFASLADKLSLSCMIGEVKHLAAFDEMRGTEFSASEKRLIGLLDNMQAQQGGKLEELDLEFRWVSADRDLAVPKLVEDARVHGGADPNGPWTHIGGSVVEDIMAGHRDPGVLFIYDGDKLRTPTKEEMSADPDGKNMFMHAKKPGPGLELKDALVGMIRFDAPGDEKYGVV</sequence>
<evidence type="ECO:0000313" key="2">
    <source>
        <dbReference type="EMBL" id="GGL07541.1"/>
    </source>
</evidence>
<dbReference type="Proteomes" id="UP000638263">
    <property type="component" value="Unassembled WGS sequence"/>
</dbReference>
<proteinExistence type="predicted"/>
<evidence type="ECO:0000313" key="3">
    <source>
        <dbReference type="Proteomes" id="UP000638263"/>
    </source>
</evidence>
<gene>
    <name evidence="2" type="ORF">GCM10011588_22520</name>
</gene>
<name>A0A917VRM2_9NOCA</name>
<reference evidence="2" key="1">
    <citation type="journal article" date="2014" name="Int. J. Syst. Evol. Microbiol.">
        <title>Complete genome sequence of Corynebacterium casei LMG S-19264T (=DSM 44701T), isolated from a smear-ripened cheese.</title>
        <authorList>
            <consortium name="US DOE Joint Genome Institute (JGI-PGF)"/>
            <person name="Walter F."/>
            <person name="Albersmeier A."/>
            <person name="Kalinowski J."/>
            <person name="Ruckert C."/>
        </authorList>
    </citation>
    <scope>NUCLEOTIDE SEQUENCE</scope>
    <source>
        <strain evidence="2">CGMCC 4.3508</strain>
    </source>
</reference>
<protein>
    <submittedName>
        <fullName evidence="2">Uncharacterized protein</fullName>
    </submittedName>
</protein>